<dbReference type="Pfam" id="PF00069">
    <property type="entry name" value="Pkinase"/>
    <property type="match status" value="1"/>
</dbReference>
<keyword evidence="9" id="KW-0653">Protein transport</keyword>
<dbReference type="PROSITE" id="PS00107">
    <property type="entry name" value="PROTEIN_KINASE_ATP"/>
    <property type="match status" value="1"/>
</dbReference>
<dbReference type="GO" id="GO:0034727">
    <property type="term" value="P:piecemeal microautophagy of the nucleus"/>
    <property type="evidence" value="ECO:0007669"/>
    <property type="project" value="TreeGrafter"/>
</dbReference>
<dbReference type="SUPFAM" id="SSF56112">
    <property type="entry name" value="Protein kinase-like (PK-like)"/>
    <property type="match status" value="1"/>
</dbReference>
<evidence type="ECO:0000313" key="18">
    <source>
        <dbReference type="EMBL" id="AEO70971.1"/>
    </source>
</evidence>
<evidence type="ECO:0000256" key="6">
    <source>
        <dbReference type="ARBA" id="ARBA00022741"/>
    </source>
</evidence>
<keyword evidence="8 14" id="KW-0067">ATP-binding</keyword>
<dbReference type="GO" id="GO:0015031">
    <property type="term" value="P:protein transport"/>
    <property type="evidence" value="ECO:0007669"/>
    <property type="project" value="UniProtKB-KW"/>
</dbReference>
<feature type="region of interest" description="Disordered" evidence="16">
    <location>
        <begin position="323"/>
        <end position="376"/>
    </location>
</feature>
<comment type="catalytic activity">
    <reaction evidence="13">
        <text>L-seryl-[protein] + ATP = O-phospho-L-seryl-[protein] + ADP + H(+)</text>
        <dbReference type="Rhea" id="RHEA:17989"/>
        <dbReference type="Rhea" id="RHEA-COMP:9863"/>
        <dbReference type="Rhea" id="RHEA-COMP:11604"/>
        <dbReference type="ChEBI" id="CHEBI:15378"/>
        <dbReference type="ChEBI" id="CHEBI:29999"/>
        <dbReference type="ChEBI" id="CHEBI:30616"/>
        <dbReference type="ChEBI" id="CHEBI:83421"/>
        <dbReference type="ChEBI" id="CHEBI:456216"/>
        <dbReference type="EC" id="2.7.11.1"/>
    </reaction>
</comment>
<dbReference type="GO" id="GO:0061709">
    <property type="term" value="P:reticulophagy"/>
    <property type="evidence" value="ECO:0007669"/>
    <property type="project" value="TreeGrafter"/>
</dbReference>
<dbReference type="InterPro" id="IPR000719">
    <property type="entry name" value="Prot_kinase_dom"/>
</dbReference>
<proteinExistence type="inferred from homology"/>
<dbReference type="GO" id="GO:0042594">
    <property type="term" value="P:response to starvation"/>
    <property type="evidence" value="ECO:0007669"/>
    <property type="project" value="TreeGrafter"/>
</dbReference>
<feature type="binding site" evidence="14">
    <location>
        <position position="69"/>
    </location>
    <ligand>
        <name>ATP</name>
        <dbReference type="ChEBI" id="CHEBI:30616"/>
    </ligand>
</feature>
<keyword evidence="6 14" id="KW-0547">Nucleotide-binding</keyword>
<keyword evidence="7" id="KW-0418">Kinase</keyword>
<name>G2REJ6_THETT</name>
<evidence type="ECO:0000256" key="9">
    <source>
        <dbReference type="ARBA" id="ARBA00022927"/>
    </source>
</evidence>
<keyword evidence="19" id="KW-1185">Reference proteome</keyword>
<evidence type="ECO:0000256" key="7">
    <source>
        <dbReference type="ARBA" id="ARBA00022777"/>
    </source>
</evidence>
<comment type="similarity">
    <text evidence="15">Belongs to the protein kinase superfamily.</text>
</comment>
<dbReference type="PANTHER" id="PTHR24348">
    <property type="entry name" value="SERINE/THREONINE-PROTEIN KINASE UNC-51-RELATED"/>
    <property type="match status" value="1"/>
</dbReference>
<keyword evidence="4 15" id="KW-0723">Serine/threonine-protein kinase</keyword>
<evidence type="ECO:0000256" key="11">
    <source>
        <dbReference type="ARBA" id="ARBA00030237"/>
    </source>
</evidence>
<evidence type="ECO:0000256" key="4">
    <source>
        <dbReference type="ARBA" id="ARBA00022527"/>
    </source>
</evidence>
<dbReference type="HOGENOM" id="CLU_572640_0_0_1"/>
<dbReference type="eggNOG" id="KOG0198">
    <property type="taxonomic scope" value="Eukaryota"/>
</dbReference>
<dbReference type="GO" id="GO:0034045">
    <property type="term" value="C:phagophore assembly site membrane"/>
    <property type="evidence" value="ECO:0007669"/>
    <property type="project" value="UniProtKB-SubCell"/>
</dbReference>
<dbReference type="InterPro" id="IPR045269">
    <property type="entry name" value="Atg1-like"/>
</dbReference>
<dbReference type="PANTHER" id="PTHR24348:SF22">
    <property type="entry name" value="NON-SPECIFIC SERINE_THREONINE PROTEIN KINASE"/>
    <property type="match status" value="1"/>
</dbReference>
<dbReference type="GO" id="GO:0005776">
    <property type="term" value="C:autophagosome"/>
    <property type="evidence" value="ECO:0007669"/>
    <property type="project" value="TreeGrafter"/>
</dbReference>
<dbReference type="PROSITE" id="PS00108">
    <property type="entry name" value="PROTEIN_KINASE_ST"/>
    <property type="match status" value="1"/>
</dbReference>
<comment type="subcellular location">
    <subcellularLocation>
        <location evidence="1">Preautophagosomal structure membrane</location>
        <topology evidence="1">Peripheral membrane protein</topology>
    </subcellularLocation>
</comment>
<evidence type="ECO:0000256" key="3">
    <source>
        <dbReference type="ARBA" id="ARBA00022448"/>
    </source>
</evidence>
<evidence type="ECO:0000256" key="16">
    <source>
        <dbReference type="SAM" id="MobiDB-lite"/>
    </source>
</evidence>
<dbReference type="EMBL" id="CP003013">
    <property type="protein sequence ID" value="AEO70971.1"/>
    <property type="molecule type" value="Genomic_DNA"/>
</dbReference>
<keyword evidence="5" id="KW-0808">Transferase</keyword>
<dbReference type="GO" id="GO:0005829">
    <property type="term" value="C:cytosol"/>
    <property type="evidence" value="ECO:0007669"/>
    <property type="project" value="TreeGrafter"/>
</dbReference>
<evidence type="ECO:0000313" key="19">
    <source>
        <dbReference type="Proteomes" id="UP000008181"/>
    </source>
</evidence>
<evidence type="ECO:0000256" key="14">
    <source>
        <dbReference type="PROSITE-ProRule" id="PRU10141"/>
    </source>
</evidence>
<accession>G2REJ6</accession>
<dbReference type="Proteomes" id="UP000008181">
    <property type="component" value="Chromosome 5"/>
</dbReference>
<evidence type="ECO:0000256" key="5">
    <source>
        <dbReference type="ARBA" id="ARBA00022679"/>
    </source>
</evidence>
<sequence>MQRLKDVRSRDLSIPETSTANSWYMTRLRSAKAPLFTELKGSRVLIGEGGFGKVYKTIDQASGNPFAVKEVDLRGQAGMDPEVARSALHREIKMMETVSHDHIIECLGTKDFHTDKPLIFMPLRQGNLHSLVGGGKASQPLCTQVLDQMLRALDYLAFRNYCHRDVKPLNILYQVLGPDKYLFQLADFGFAKDFRDAKTFCGTSLYLAPELYNGQSQTPKMDVWSLFVTMAEILPNCDFPPKSVTSPSDIIRAAQEAAAGGCPELQPTARVNPMLRASAAQMLVALFHGKGLTTPRNQIPPIEPDVPQPAAIVLHGQARFRPAPPPVIEYPRRRHQKPPRPALSPGNLPNRIPQRPLEQQPIRAQKDGIRKQPSLRAKPQERLLALRVQHEGIRALDRWLQEKESLAIQLQAEGVRRWAVNKPAQEKESPAMQPKHPEKIRLAALRGAGPAHKVSVPNQVATASEIVTPRLPGMFPE</sequence>
<evidence type="ECO:0000259" key="17">
    <source>
        <dbReference type="PROSITE" id="PS50011"/>
    </source>
</evidence>
<dbReference type="Gene3D" id="1.10.510.10">
    <property type="entry name" value="Transferase(Phosphotransferase) domain 1"/>
    <property type="match status" value="1"/>
</dbReference>
<comment type="catalytic activity">
    <reaction evidence="12">
        <text>L-threonyl-[protein] + ATP = O-phospho-L-threonyl-[protein] + ADP + H(+)</text>
        <dbReference type="Rhea" id="RHEA:46608"/>
        <dbReference type="Rhea" id="RHEA-COMP:11060"/>
        <dbReference type="Rhea" id="RHEA-COMP:11605"/>
        <dbReference type="ChEBI" id="CHEBI:15378"/>
        <dbReference type="ChEBI" id="CHEBI:30013"/>
        <dbReference type="ChEBI" id="CHEBI:30616"/>
        <dbReference type="ChEBI" id="CHEBI:61977"/>
        <dbReference type="ChEBI" id="CHEBI:456216"/>
        <dbReference type="EC" id="2.7.11.1"/>
    </reaction>
</comment>
<evidence type="ECO:0000256" key="1">
    <source>
        <dbReference type="ARBA" id="ARBA00004623"/>
    </source>
</evidence>
<protein>
    <recommendedName>
        <fullName evidence="2">non-specific serine/threonine protein kinase</fullName>
        <ecNumber evidence="2">2.7.11.1</ecNumber>
    </recommendedName>
    <alternativeName>
        <fullName evidence="11">Autophagy-related protein 1</fullName>
    </alternativeName>
</protein>
<reference evidence="18 19" key="1">
    <citation type="journal article" date="2011" name="Nat. Biotechnol.">
        <title>Comparative genomic analysis of the thermophilic biomass-degrading fungi Myceliophthora thermophila and Thielavia terrestris.</title>
        <authorList>
            <person name="Berka R.M."/>
            <person name="Grigoriev I.V."/>
            <person name="Otillar R."/>
            <person name="Salamov A."/>
            <person name="Grimwood J."/>
            <person name="Reid I."/>
            <person name="Ishmael N."/>
            <person name="John T."/>
            <person name="Darmond C."/>
            <person name="Moisan M.-C."/>
            <person name="Henrissat B."/>
            <person name="Coutinho P.M."/>
            <person name="Lombard V."/>
            <person name="Natvig D.O."/>
            <person name="Lindquist E."/>
            <person name="Schmutz J."/>
            <person name="Lucas S."/>
            <person name="Harris P."/>
            <person name="Powlowski J."/>
            <person name="Bellemare A."/>
            <person name="Taylor D."/>
            <person name="Butler G."/>
            <person name="de Vries R.P."/>
            <person name="Allijn I.E."/>
            <person name="van den Brink J."/>
            <person name="Ushinsky S."/>
            <person name="Storms R."/>
            <person name="Powell A.J."/>
            <person name="Paulsen I.T."/>
            <person name="Elbourne L.D.H."/>
            <person name="Baker S.E."/>
            <person name="Magnuson J."/>
            <person name="LaBoissiere S."/>
            <person name="Clutterbuck A.J."/>
            <person name="Martinez D."/>
            <person name="Wogulis M."/>
            <person name="de Leon A.L."/>
            <person name="Rey M.W."/>
            <person name="Tsang A."/>
        </authorList>
    </citation>
    <scope>NUCLEOTIDE SEQUENCE [LARGE SCALE GENOMIC DNA]</scope>
    <source>
        <strain evidence="19">ATCC 38088 / NRRL 8126</strain>
    </source>
</reference>
<dbReference type="InterPro" id="IPR008271">
    <property type="entry name" value="Ser/Thr_kinase_AS"/>
</dbReference>
<evidence type="ECO:0000256" key="2">
    <source>
        <dbReference type="ARBA" id="ARBA00012513"/>
    </source>
</evidence>
<dbReference type="KEGG" id="ttt:THITE_2055536"/>
<keyword evidence="10" id="KW-0072">Autophagy</keyword>
<evidence type="ECO:0000256" key="15">
    <source>
        <dbReference type="RuleBase" id="RU000304"/>
    </source>
</evidence>
<gene>
    <name evidence="18" type="ORF">THITE_2055536</name>
</gene>
<dbReference type="GO" id="GO:0010506">
    <property type="term" value="P:regulation of autophagy"/>
    <property type="evidence" value="ECO:0007669"/>
    <property type="project" value="InterPro"/>
</dbReference>
<organism evidence="18 19">
    <name type="scientific">Thermothielavioides terrestris (strain ATCC 38088 / NRRL 8126)</name>
    <name type="common">Thielavia terrestris</name>
    <dbReference type="NCBI Taxonomy" id="578455"/>
    <lineage>
        <taxon>Eukaryota</taxon>
        <taxon>Fungi</taxon>
        <taxon>Dikarya</taxon>
        <taxon>Ascomycota</taxon>
        <taxon>Pezizomycotina</taxon>
        <taxon>Sordariomycetes</taxon>
        <taxon>Sordariomycetidae</taxon>
        <taxon>Sordariales</taxon>
        <taxon>Chaetomiaceae</taxon>
        <taxon>Thermothielavioides</taxon>
        <taxon>Thermothielavioides terrestris</taxon>
    </lineage>
</organism>
<dbReference type="GO" id="GO:0005524">
    <property type="term" value="F:ATP binding"/>
    <property type="evidence" value="ECO:0007669"/>
    <property type="project" value="UniProtKB-UniRule"/>
</dbReference>
<evidence type="ECO:0000256" key="10">
    <source>
        <dbReference type="ARBA" id="ARBA00023006"/>
    </source>
</evidence>
<dbReference type="GO" id="GO:0000045">
    <property type="term" value="P:autophagosome assembly"/>
    <property type="evidence" value="ECO:0007669"/>
    <property type="project" value="TreeGrafter"/>
</dbReference>
<dbReference type="InterPro" id="IPR011009">
    <property type="entry name" value="Kinase-like_dom_sf"/>
</dbReference>
<evidence type="ECO:0000256" key="12">
    <source>
        <dbReference type="ARBA" id="ARBA00047899"/>
    </source>
</evidence>
<dbReference type="AlphaFoldDB" id="G2REJ6"/>
<feature type="domain" description="Protein kinase" evidence="17">
    <location>
        <begin position="40"/>
        <end position="333"/>
    </location>
</feature>
<dbReference type="PROSITE" id="PS50011">
    <property type="entry name" value="PROTEIN_KINASE_DOM"/>
    <property type="match status" value="1"/>
</dbReference>
<dbReference type="EC" id="2.7.11.1" evidence="2"/>
<dbReference type="GO" id="GO:0004674">
    <property type="term" value="F:protein serine/threonine kinase activity"/>
    <property type="evidence" value="ECO:0007669"/>
    <property type="project" value="UniProtKB-KW"/>
</dbReference>
<dbReference type="InterPro" id="IPR017441">
    <property type="entry name" value="Protein_kinase_ATP_BS"/>
</dbReference>
<dbReference type="RefSeq" id="XP_003657307.1">
    <property type="nucleotide sequence ID" value="XM_003657259.1"/>
</dbReference>
<evidence type="ECO:0000256" key="8">
    <source>
        <dbReference type="ARBA" id="ARBA00022840"/>
    </source>
</evidence>
<evidence type="ECO:0000256" key="13">
    <source>
        <dbReference type="ARBA" id="ARBA00048679"/>
    </source>
</evidence>
<dbReference type="SMART" id="SM00220">
    <property type="entry name" value="S_TKc"/>
    <property type="match status" value="1"/>
</dbReference>
<keyword evidence="3" id="KW-0813">Transport</keyword>
<dbReference type="STRING" id="578455.G2REJ6"/>
<dbReference type="GeneID" id="11522611"/>
<dbReference type="GO" id="GO:0000422">
    <property type="term" value="P:autophagy of mitochondrion"/>
    <property type="evidence" value="ECO:0007669"/>
    <property type="project" value="TreeGrafter"/>
</dbReference>
<dbReference type="OrthoDB" id="4589832at2759"/>